<evidence type="ECO:0000259" key="5">
    <source>
        <dbReference type="Pfam" id="PF01494"/>
    </source>
</evidence>
<dbReference type="Gene3D" id="3.30.70.2450">
    <property type="match status" value="1"/>
</dbReference>
<proteinExistence type="predicted"/>
<feature type="compositionally biased region" description="Basic residues" evidence="4">
    <location>
        <begin position="579"/>
        <end position="595"/>
    </location>
</feature>
<dbReference type="PANTHER" id="PTHR43004:SF19">
    <property type="entry name" value="BINDING MONOOXYGENASE, PUTATIVE (JCVI)-RELATED"/>
    <property type="match status" value="1"/>
</dbReference>
<accession>A0ABU2KT45</accession>
<keyword evidence="6" id="KW-0560">Oxidoreductase</keyword>
<feature type="region of interest" description="Disordered" evidence="4">
    <location>
        <begin position="553"/>
        <end position="595"/>
    </location>
</feature>
<organism evidence="6 7">
    <name type="scientific">Streptomonospora wellingtoniae</name>
    <dbReference type="NCBI Taxonomy" id="3075544"/>
    <lineage>
        <taxon>Bacteria</taxon>
        <taxon>Bacillati</taxon>
        <taxon>Actinomycetota</taxon>
        <taxon>Actinomycetes</taxon>
        <taxon>Streptosporangiales</taxon>
        <taxon>Nocardiopsidaceae</taxon>
        <taxon>Streptomonospora</taxon>
    </lineage>
</organism>
<evidence type="ECO:0000256" key="2">
    <source>
        <dbReference type="ARBA" id="ARBA00022630"/>
    </source>
</evidence>
<feature type="region of interest" description="Disordered" evidence="4">
    <location>
        <begin position="423"/>
        <end position="455"/>
    </location>
</feature>
<dbReference type="Gene3D" id="3.50.50.60">
    <property type="entry name" value="FAD/NAD(P)-binding domain"/>
    <property type="match status" value="1"/>
</dbReference>
<feature type="region of interest" description="Disordered" evidence="4">
    <location>
        <begin position="382"/>
        <end position="404"/>
    </location>
</feature>
<dbReference type="Pfam" id="PF01494">
    <property type="entry name" value="FAD_binding_3"/>
    <property type="match status" value="1"/>
</dbReference>
<comment type="cofactor">
    <cofactor evidence="1">
        <name>FAD</name>
        <dbReference type="ChEBI" id="CHEBI:57692"/>
    </cofactor>
</comment>
<protein>
    <submittedName>
        <fullName evidence="6">FAD-dependent monooxygenase</fullName>
    </submittedName>
</protein>
<sequence length="595" mass="62311">MTTSVLIVGAGPTGLASACTLLLNGVDCRVVDRRAGPSDEPKAIVLWSGALEALRRIGAADAVLAESLPLASAGYWSKGRRIARIGFGALRGTAFPRPLCVPQPVTERALYDRLRELGGEVEWGVAAAECRTTDRSAVVRVETPAPDEITAEWVIAADGGRSRIRESLGIAFEGDTYDRDFLLGDGIVSGDPPEDQAQYHLGPDGVLVVVPLPGGGHRVFFDTVPGHGTAAPDTGLLQRLLDERGHGRMRLERTWWTSRFRVHARLAERFRSGRVFLAGDAAHVHSPAGGQGLNTGVQDGYDIGWKLAAVLHGAPERLLESYAAERRPASARAVRNADRQTRIWLLRSPAARALRDRVMGALSAARVLERRFVPELAQLDNDHSASPAVSGSAAGAGGRMRPGRRAADGRLLMQAAVQEGADGATATGGAGAGGPGGGRPAGPEQSTVAEQSARGRHLVVVSGTPAEVEATARSARAALPAQVGVLRMLPDGSPGGTSPSELPVAVDLDGVFPSGRGGAALTYIRPDAVVGALAANLQTLLADAALPTDDAPTAAHRERAAPAADAETRPRAAQEGKGPGRRARPRRVARRRRVL</sequence>
<feature type="compositionally biased region" description="Basic and acidic residues" evidence="4">
    <location>
        <begin position="555"/>
        <end position="574"/>
    </location>
</feature>
<evidence type="ECO:0000256" key="1">
    <source>
        <dbReference type="ARBA" id="ARBA00001974"/>
    </source>
</evidence>
<dbReference type="SUPFAM" id="SSF51905">
    <property type="entry name" value="FAD/NAD(P)-binding domain"/>
    <property type="match status" value="1"/>
</dbReference>
<evidence type="ECO:0000256" key="3">
    <source>
        <dbReference type="ARBA" id="ARBA00022827"/>
    </source>
</evidence>
<evidence type="ECO:0000313" key="6">
    <source>
        <dbReference type="EMBL" id="MDT0302381.1"/>
    </source>
</evidence>
<dbReference type="RefSeq" id="WP_311544866.1">
    <property type="nucleotide sequence ID" value="NZ_JAVREK010000008.1"/>
</dbReference>
<keyword evidence="6" id="KW-0503">Monooxygenase</keyword>
<dbReference type="InterPro" id="IPR036188">
    <property type="entry name" value="FAD/NAD-bd_sf"/>
</dbReference>
<comment type="caution">
    <text evidence="6">The sequence shown here is derived from an EMBL/GenBank/DDBJ whole genome shotgun (WGS) entry which is preliminary data.</text>
</comment>
<gene>
    <name evidence="6" type="ORF">RM446_09685</name>
</gene>
<dbReference type="PANTHER" id="PTHR43004">
    <property type="entry name" value="TRK SYSTEM POTASSIUM UPTAKE PROTEIN"/>
    <property type="match status" value="1"/>
</dbReference>
<reference evidence="7" key="1">
    <citation type="submission" date="2023-07" db="EMBL/GenBank/DDBJ databases">
        <title>30 novel species of actinomycetes from the DSMZ collection.</title>
        <authorList>
            <person name="Nouioui I."/>
        </authorList>
    </citation>
    <scope>NUCLEOTIDE SEQUENCE [LARGE SCALE GENOMIC DNA]</scope>
    <source>
        <strain evidence="7">DSM 45055</strain>
    </source>
</reference>
<dbReference type="InterPro" id="IPR002938">
    <property type="entry name" value="FAD-bd"/>
</dbReference>
<keyword evidence="7" id="KW-1185">Reference proteome</keyword>
<dbReference type="Proteomes" id="UP001183226">
    <property type="component" value="Unassembled WGS sequence"/>
</dbReference>
<dbReference type="InterPro" id="IPR050641">
    <property type="entry name" value="RIFMO-like"/>
</dbReference>
<feature type="compositionally biased region" description="Gly residues" evidence="4">
    <location>
        <begin position="426"/>
        <end position="440"/>
    </location>
</feature>
<keyword evidence="2" id="KW-0285">Flavoprotein</keyword>
<feature type="domain" description="FAD-binding" evidence="5">
    <location>
        <begin position="3"/>
        <end position="337"/>
    </location>
</feature>
<dbReference type="GO" id="GO:0004497">
    <property type="term" value="F:monooxygenase activity"/>
    <property type="evidence" value="ECO:0007669"/>
    <property type="project" value="UniProtKB-KW"/>
</dbReference>
<dbReference type="EMBL" id="JAVREK010000008">
    <property type="protein sequence ID" value="MDT0302381.1"/>
    <property type="molecule type" value="Genomic_DNA"/>
</dbReference>
<dbReference type="PRINTS" id="PR00420">
    <property type="entry name" value="RNGMNOXGNASE"/>
</dbReference>
<evidence type="ECO:0000256" key="4">
    <source>
        <dbReference type="SAM" id="MobiDB-lite"/>
    </source>
</evidence>
<evidence type="ECO:0000313" key="7">
    <source>
        <dbReference type="Proteomes" id="UP001183226"/>
    </source>
</evidence>
<name>A0ABU2KT45_9ACTN</name>
<feature type="compositionally biased region" description="Low complexity" evidence="4">
    <location>
        <begin position="384"/>
        <end position="393"/>
    </location>
</feature>
<keyword evidence="3" id="KW-0274">FAD</keyword>